<organism evidence="1 2">
    <name type="scientific">Ectopseudomonas mendocina S5.2</name>
    <dbReference type="NCBI Taxonomy" id="1225174"/>
    <lineage>
        <taxon>Bacteria</taxon>
        <taxon>Pseudomonadati</taxon>
        <taxon>Pseudomonadota</taxon>
        <taxon>Gammaproteobacteria</taxon>
        <taxon>Pseudomonadales</taxon>
        <taxon>Pseudomonadaceae</taxon>
        <taxon>Ectopseudomonas</taxon>
    </lineage>
</organism>
<protein>
    <recommendedName>
        <fullName evidence="3">Helix-turn-helix domain-containing protein</fullName>
    </recommendedName>
</protein>
<evidence type="ECO:0000313" key="2">
    <source>
        <dbReference type="Proteomes" id="UP000028530"/>
    </source>
</evidence>
<dbReference type="GeneID" id="57604805"/>
<reference evidence="1 2" key="1">
    <citation type="submission" date="2015-11" db="EMBL/GenBank/DDBJ databases">
        <authorList>
            <person name="Chong T.M."/>
            <person name="Chan K.G."/>
            <person name="Dessaux Y."/>
        </authorList>
    </citation>
    <scope>NUCLEOTIDE SEQUENCE [LARGE SCALE GENOMIC DNA]</scope>
    <source>
        <strain evidence="1 2">S5.2</strain>
    </source>
</reference>
<sequence>MSIKAMNWAWEQPLPPVPKLVLMALADNADDHGYCWPKMKTIAAKCSTSERTVQRTIKTLLTAGLLRKDARFDASGRQVSNGYTLALTYPDKLSPLADDTAGEGDTTVTPGVTQLCQGEGDIAMSPLEPPYEPSYESSLRRTAKLTRLSALESQQIALLLSSAPADQQEAITTQLLNALAKGAIRTSPSRWLKAVIRRTGSHVHPQNAPELSEADYVKRLVQGGISSEDAQRIAQKTFSRRGVSPSVKRWGNHLTHQTAQDCG</sequence>
<accession>A0ABM5VS32</accession>
<keyword evidence="2" id="KW-1185">Reference proteome</keyword>
<dbReference type="Gene3D" id="1.10.10.10">
    <property type="entry name" value="Winged helix-like DNA-binding domain superfamily/Winged helix DNA-binding domain"/>
    <property type="match status" value="1"/>
</dbReference>
<dbReference type="InterPro" id="IPR036388">
    <property type="entry name" value="WH-like_DNA-bd_sf"/>
</dbReference>
<dbReference type="Pfam" id="PF13730">
    <property type="entry name" value="HTH_36"/>
    <property type="match status" value="1"/>
</dbReference>
<dbReference type="Proteomes" id="UP000028530">
    <property type="component" value="Chromosome"/>
</dbReference>
<dbReference type="EMBL" id="CP013124">
    <property type="protein sequence ID" value="ALN17621.1"/>
    <property type="molecule type" value="Genomic_DNA"/>
</dbReference>
<name>A0ABM5VS32_ECTME</name>
<gene>
    <name evidence="1" type="ORF">DW68_002950</name>
</gene>
<proteinExistence type="predicted"/>
<evidence type="ECO:0000313" key="1">
    <source>
        <dbReference type="EMBL" id="ALN17621.1"/>
    </source>
</evidence>
<evidence type="ECO:0008006" key="3">
    <source>
        <dbReference type="Google" id="ProtNLM"/>
    </source>
</evidence>
<dbReference type="RefSeq" id="WP_017363019.1">
    <property type="nucleotide sequence ID" value="NZ_CP013124.1"/>
</dbReference>